<evidence type="ECO:0000313" key="5">
    <source>
        <dbReference type="EMBL" id="CAB4853301.1"/>
    </source>
</evidence>
<dbReference type="AlphaFoldDB" id="A0A6J7JG18"/>
<accession>A0A6J7JG18</accession>
<evidence type="ECO:0000313" key="4">
    <source>
        <dbReference type="EMBL" id="CAB4806007.1"/>
    </source>
</evidence>
<dbReference type="EMBL" id="CAFBMT010000013">
    <property type="protein sequence ID" value="CAB4942176.1"/>
    <property type="molecule type" value="Genomic_DNA"/>
</dbReference>
<dbReference type="SUPFAM" id="SSF109854">
    <property type="entry name" value="DinB/YfiT-like putative metalloenzymes"/>
    <property type="match status" value="1"/>
</dbReference>
<protein>
    <submittedName>
        <fullName evidence="6">Unannotated protein</fullName>
    </submittedName>
</protein>
<dbReference type="EMBL" id="CAEZYF010000018">
    <property type="protein sequence ID" value="CAB4735587.1"/>
    <property type="molecule type" value="Genomic_DNA"/>
</dbReference>
<dbReference type="EMBL" id="CAFBIY010000232">
    <property type="protein sequence ID" value="CAB4853301.1"/>
    <property type="molecule type" value="Genomic_DNA"/>
</dbReference>
<feature type="domain" description="Mycothiol-dependent maleylpyruvate isomerase metal-binding" evidence="1">
    <location>
        <begin position="20"/>
        <end position="155"/>
    </location>
</feature>
<evidence type="ECO:0000313" key="6">
    <source>
        <dbReference type="EMBL" id="CAB4942176.1"/>
    </source>
</evidence>
<evidence type="ECO:0000313" key="3">
    <source>
        <dbReference type="EMBL" id="CAB4735587.1"/>
    </source>
</evidence>
<proteinExistence type="predicted"/>
<gene>
    <name evidence="3" type="ORF">UFOPK2656_02515</name>
    <name evidence="4" type="ORF">UFOPK3099_00418</name>
    <name evidence="5" type="ORF">UFOPK3267_02829</name>
    <name evidence="6" type="ORF">UFOPK3651_02266</name>
    <name evidence="7" type="ORF">UFOPK3931_01023</name>
    <name evidence="2" type="ORF">UFOPK4189_02386</name>
</gene>
<dbReference type="Gene3D" id="1.20.120.450">
    <property type="entry name" value="dinb family like domain"/>
    <property type="match status" value="1"/>
</dbReference>
<name>A0A6J7JG18_9ZZZZ</name>
<organism evidence="6">
    <name type="scientific">freshwater metagenome</name>
    <dbReference type="NCBI Taxonomy" id="449393"/>
    <lineage>
        <taxon>unclassified sequences</taxon>
        <taxon>metagenomes</taxon>
        <taxon>ecological metagenomes</taxon>
    </lineage>
</organism>
<dbReference type="InterPro" id="IPR034660">
    <property type="entry name" value="DinB/YfiT-like"/>
</dbReference>
<dbReference type="InterPro" id="IPR024344">
    <property type="entry name" value="MDMPI_metal-binding"/>
</dbReference>
<evidence type="ECO:0000259" key="1">
    <source>
        <dbReference type="Pfam" id="PF11716"/>
    </source>
</evidence>
<dbReference type="InterPro" id="IPR017517">
    <property type="entry name" value="Maleyloyr_isom"/>
</dbReference>
<sequence>MSAHPSDIDRELARDLVGATAAHAALLDSIIDLTDAQVAQSSLLPGWTVGHVLTHIARNADGHALMLLAANRGEVGHQYVGGMEQRNEEIEQGARRSAVEQVADVATACAGLEAAWAAMTLTGWQGEGRSVAGTVKVDDLPFRRWRETVVHHADLGVGFTWRDWPAEYVRLELARSTMLWASRKPMGLTSLPAAAATLPDHERLAWMLGRTAVAGLDPAGIF</sequence>
<evidence type="ECO:0000313" key="2">
    <source>
        <dbReference type="EMBL" id="CAB4364628.1"/>
    </source>
</evidence>
<dbReference type="EMBL" id="CAFAAV010000019">
    <property type="protein sequence ID" value="CAB4806007.1"/>
    <property type="molecule type" value="Genomic_DNA"/>
</dbReference>
<reference evidence="6" key="1">
    <citation type="submission" date="2020-05" db="EMBL/GenBank/DDBJ databases">
        <authorList>
            <person name="Chiriac C."/>
            <person name="Salcher M."/>
            <person name="Ghai R."/>
            <person name="Kavagutti S V."/>
        </authorList>
    </citation>
    <scope>NUCLEOTIDE SEQUENCE</scope>
</reference>
<dbReference type="NCBIfam" id="TIGR03083">
    <property type="entry name" value="maleylpyruvate isomerase family mycothiol-dependent enzyme"/>
    <property type="match status" value="1"/>
</dbReference>
<dbReference type="Pfam" id="PF11716">
    <property type="entry name" value="MDMPI_N"/>
    <property type="match status" value="1"/>
</dbReference>
<dbReference type="GO" id="GO:0046872">
    <property type="term" value="F:metal ion binding"/>
    <property type="evidence" value="ECO:0007669"/>
    <property type="project" value="InterPro"/>
</dbReference>
<dbReference type="EMBL" id="CAESGF010000016">
    <property type="protein sequence ID" value="CAB4364628.1"/>
    <property type="molecule type" value="Genomic_DNA"/>
</dbReference>
<dbReference type="EMBL" id="CAFBOL010000019">
    <property type="protein sequence ID" value="CAB4984371.1"/>
    <property type="molecule type" value="Genomic_DNA"/>
</dbReference>
<evidence type="ECO:0000313" key="7">
    <source>
        <dbReference type="EMBL" id="CAB4984371.1"/>
    </source>
</evidence>